<feature type="transmembrane region" description="Helical" evidence="1">
    <location>
        <begin position="75"/>
        <end position="96"/>
    </location>
</feature>
<protein>
    <recommendedName>
        <fullName evidence="4">DUF4199 domain-containing protein</fullName>
    </recommendedName>
</protein>
<dbReference type="Proteomes" id="UP000198984">
    <property type="component" value="Unassembled WGS sequence"/>
</dbReference>
<dbReference type="Pfam" id="PF13858">
    <property type="entry name" value="DUF4199"/>
    <property type="match status" value="1"/>
</dbReference>
<dbReference type="RefSeq" id="WP_089918587.1">
    <property type="nucleotide sequence ID" value="NZ_FOBB01000008.1"/>
</dbReference>
<keyword evidence="1" id="KW-0812">Transmembrane</keyword>
<evidence type="ECO:0000313" key="2">
    <source>
        <dbReference type="EMBL" id="SEN08029.1"/>
    </source>
</evidence>
<dbReference type="InterPro" id="IPR025250">
    <property type="entry name" value="DUF4199"/>
</dbReference>
<dbReference type="STRING" id="573321.SAMN04488505_10835"/>
<gene>
    <name evidence="2" type="ORF">SAMN04488505_10835</name>
</gene>
<organism evidence="2 3">
    <name type="scientific">Chitinophaga rupis</name>
    <dbReference type="NCBI Taxonomy" id="573321"/>
    <lineage>
        <taxon>Bacteria</taxon>
        <taxon>Pseudomonadati</taxon>
        <taxon>Bacteroidota</taxon>
        <taxon>Chitinophagia</taxon>
        <taxon>Chitinophagales</taxon>
        <taxon>Chitinophagaceae</taxon>
        <taxon>Chitinophaga</taxon>
    </lineage>
</organism>
<feature type="transmembrane region" description="Helical" evidence="1">
    <location>
        <begin position="6"/>
        <end position="27"/>
    </location>
</feature>
<sequence>MHKSNHLQYGLVISAILILLSVLFYVLNLSTESWVKWVSTVVIFVGVIFTCTQFAKLNDGNVTFGNVFANGFKTTSLIALVTVLFSVVFILIFPDIKEKALEEARRQMEKQGQSDDVIEKAIAMTSKMFMVFVLAGGIFGTLFFGAIASLIGAAVAKKNPNVQQPQL</sequence>
<dbReference type="AlphaFoldDB" id="A0A1H8DL80"/>
<evidence type="ECO:0008006" key="4">
    <source>
        <dbReference type="Google" id="ProtNLM"/>
    </source>
</evidence>
<accession>A0A1H8DL80</accession>
<feature type="transmembrane region" description="Helical" evidence="1">
    <location>
        <begin position="34"/>
        <end position="55"/>
    </location>
</feature>
<feature type="transmembrane region" description="Helical" evidence="1">
    <location>
        <begin position="129"/>
        <end position="156"/>
    </location>
</feature>
<evidence type="ECO:0000313" key="3">
    <source>
        <dbReference type="Proteomes" id="UP000198984"/>
    </source>
</evidence>
<proteinExistence type="predicted"/>
<reference evidence="2 3" key="1">
    <citation type="submission" date="2016-10" db="EMBL/GenBank/DDBJ databases">
        <authorList>
            <person name="de Groot N.N."/>
        </authorList>
    </citation>
    <scope>NUCLEOTIDE SEQUENCE [LARGE SCALE GENOMIC DNA]</scope>
    <source>
        <strain evidence="2 3">DSM 21039</strain>
    </source>
</reference>
<keyword evidence="1" id="KW-0472">Membrane</keyword>
<evidence type="ECO:0000256" key="1">
    <source>
        <dbReference type="SAM" id="Phobius"/>
    </source>
</evidence>
<keyword evidence="3" id="KW-1185">Reference proteome</keyword>
<dbReference type="EMBL" id="FOBB01000008">
    <property type="protein sequence ID" value="SEN08029.1"/>
    <property type="molecule type" value="Genomic_DNA"/>
</dbReference>
<keyword evidence="1" id="KW-1133">Transmembrane helix</keyword>
<dbReference type="OrthoDB" id="678029at2"/>
<name>A0A1H8DL80_9BACT</name>